<evidence type="ECO:0000313" key="3">
    <source>
        <dbReference type="Proteomes" id="UP001156703"/>
    </source>
</evidence>
<name>A0ABQ5Z3K0_9SPHN</name>
<proteinExistence type="predicted"/>
<evidence type="ECO:0000313" key="2">
    <source>
        <dbReference type="EMBL" id="GLR47365.1"/>
    </source>
</evidence>
<dbReference type="EMBL" id="BSOO01000008">
    <property type="protein sequence ID" value="GLR47365.1"/>
    <property type="molecule type" value="Genomic_DNA"/>
</dbReference>
<accession>A0ABQ5Z3K0</accession>
<dbReference type="Proteomes" id="UP001156703">
    <property type="component" value="Unassembled WGS sequence"/>
</dbReference>
<protein>
    <recommendedName>
        <fullName evidence="4">DUF4148 domain-containing protein</fullName>
    </recommendedName>
</protein>
<keyword evidence="3" id="KW-1185">Reference proteome</keyword>
<gene>
    <name evidence="2" type="ORF">GCM10007925_10760</name>
</gene>
<organism evidence="2 3">
    <name type="scientific">Sphingomonas astaxanthinifaciens DSM 22298</name>
    <dbReference type="NCBI Taxonomy" id="1123267"/>
    <lineage>
        <taxon>Bacteria</taxon>
        <taxon>Pseudomonadati</taxon>
        <taxon>Pseudomonadota</taxon>
        <taxon>Alphaproteobacteria</taxon>
        <taxon>Sphingomonadales</taxon>
        <taxon>Sphingomonadaceae</taxon>
        <taxon>Sphingomonas</taxon>
    </lineage>
</organism>
<evidence type="ECO:0008006" key="4">
    <source>
        <dbReference type="Google" id="ProtNLM"/>
    </source>
</evidence>
<reference evidence="3" key="1">
    <citation type="journal article" date="2019" name="Int. J. Syst. Evol. Microbiol.">
        <title>The Global Catalogue of Microorganisms (GCM) 10K type strain sequencing project: providing services to taxonomists for standard genome sequencing and annotation.</title>
        <authorList>
            <consortium name="The Broad Institute Genomics Platform"/>
            <consortium name="The Broad Institute Genome Sequencing Center for Infectious Disease"/>
            <person name="Wu L."/>
            <person name="Ma J."/>
        </authorList>
    </citation>
    <scope>NUCLEOTIDE SEQUENCE [LARGE SCALE GENOMIC DNA]</scope>
    <source>
        <strain evidence="3">NBRC 102146</strain>
    </source>
</reference>
<evidence type="ECO:0000256" key="1">
    <source>
        <dbReference type="SAM" id="MobiDB-lite"/>
    </source>
</evidence>
<sequence>MLHQAMGTSDPHRPSRHRGVAMLLALLYGVLTGASLAPAPVAAQPTTISAQSERAILSTAGKNRAAALKAQRSSPDLGFLPATPVEQRSLGLRATAQNAAPRHGLAAATAASPYRARAPPAA</sequence>
<feature type="compositionally biased region" description="Low complexity" evidence="1">
    <location>
        <begin position="106"/>
        <end position="122"/>
    </location>
</feature>
<feature type="region of interest" description="Disordered" evidence="1">
    <location>
        <begin position="96"/>
        <end position="122"/>
    </location>
</feature>
<comment type="caution">
    <text evidence="2">The sequence shown here is derived from an EMBL/GenBank/DDBJ whole genome shotgun (WGS) entry which is preliminary data.</text>
</comment>